<accession>A0A7Y3T7T4</accession>
<dbReference type="EMBL" id="PKQI01000003">
    <property type="protein sequence ID" value="NNV22665.1"/>
    <property type="molecule type" value="Genomic_DNA"/>
</dbReference>
<reference evidence="1 2" key="1">
    <citation type="submission" date="2018-11" db="EMBL/GenBank/DDBJ databases">
        <title>Genome sequencing and analysis.</title>
        <authorList>
            <person name="Huang Y.-T."/>
        </authorList>
    </citation>
    <scope>NUCLEOTIDE SEQUENCE [LARGE SCALE GENOMIC DNA]</scope>
    <source>
        <strain evidence="1 2">SHIN</strain>
    </source>
</reference>
<dbReference type="Proteomes" id="UP000526233">
    <property type="component" value="Unassembled WGS sequence"/>
</dbReference>
<gene>
    <name evidence="1" type="ORF">EHE22_19835</name>
</gene>
<evidence type="ECO:0000313" key="2">
    <source>
        <dbReference type="Proteomes" id="UP000526233"/>
    </source>
</evidence>
<sequence length="473" mass="52626">MSRGKKNRKSASFADKNLTATERKNLPAEARALIADARNDITIPFYSGALQHADDTLIQRGGGDGLKIYDEIKRDTRASACLTKRNKQLVAREWEVKAASDKPLDVEAANFVRETLLNLPFDRMCEDLSGGAILKGFAVSEVVWKRDGNRIVPEQVITHDQRRFAFGQDWKPRLLTWANMRDGIELPDRKFIVHRHGVVGNNPYGLGLGYQLFWAVLFKREGVAFWLHFLDKFAGPTVIAETPYGMLSEEQNQLLQKLASVKTSAAVTVPVGTSVKFLEAARTGAVSYKEWLEFWNTEIAICILGETLTTDIGSAGSKAAAETHANILDLLVDSDADHLSDTLREQLVQWLIDYNFPGAGVPRIWRVRPSNEKDKAETRKAKAEAASSENAALVEILVTAAQIDDDNDAREFIVSFELTHALSETAIDRLVEARFAFMEGGKRARDLRMQASENPVFAALFGPVHSKKNSIIQ</sequence>
<dbReference type="InterPro" id="IPR009279">
    <property type="entry name" value="Portal_Mu"/>
</dbReference>
<evidence type="ECO:0000313" key="1">
    <source>
        <dbReference type="EMBL" id="NNV22665.1"/>
    </source>
</evidence>
<protein>
    <submittedName>
        <fullName evidence="1">DUF935 family protein</fullName>
    </submittedName>
</protein>
<dbReference type="AlphaFoldDB" id="A0A7Y3T7T4"/>
<proteinExistence type="predicted"/>
<comment type="caution">
    <text evidence="1">The sequence shown here is derived from an EMBL/GenBank/DDBJ whole genome shotgun (WGS) entry which is preliminary data.</text>
</comment>
<dbReference type="RefSeq" id="WP_171380180.1">
    <property type="nucleotide sequence ID" value="NZ_PKQI01000003.1"/>
</dbReference>
<dbReference type="Pfam" id="PF06074">
    <property type="entry name" value="Portal_Mu"/>
    <property type="match status" value="1"/>
</dbReference>
<organism evidence="1 2">
    <name type="scientific">Brucella pseudogrignonensis</name>
    <dbReference type="NCBI Taxonomy" id="419475"/>
    <lineage>
        <taxon>Bacteria</taxon>
        <taxon>Pseudomonadati</taxon>
        <taxon>Pseudomonadota</taxon>
        <taxon>Alphaproteobacteria</taxon>
        <taxon>Hyphomicrobiales</taxon>
        <taxon>Brucellaceae</taxon>
        <taxon>Brucella/Ochrobactrum group</taxon>
        <taxon>Brucella</taxon>
    </lineage>
</organism>
<name>A0A7Y3T7T4_9HYPH</name>